<dbReference type="EMBL" id="MU001696">
    <property type="protein sequence ID" value="KAF2453648.1"/>
    <property type="molecule type" value="Genomic_DNA"/>
</dbReference>
<evidence type="ECO:0000313" key="3">
    <source>
        <dbReference type="EMBL" id="KAF2453648.1"/>
    </source>
</evidence>
<evidence type="ECO:0000313" key="4">
    <source>
        <dbReference type="Proteomes" id="UP000799766"/>
    </source>
</evidence>
<reference evidence="3" key="1">
    <citation type="journal article" date="2020" name="Stud. Mycol.">
        <title>101 Dothideomycetes genomes: a test case for predicting lifestyles and emergence of pathogens.</title>
        <authorList>
            <person name="Haridas S."/>
            <person name="Albert R."/>
            <person name="Binder M."/>
            <person name="Bloem J."/>
            <person name="Labutti K."/>
            <person name="Salamov A."/>
            <person name="Andreopoulos B."/>
            <person name="Baker S."/>
            <person name="Barry K."/>
            <person name="Bills G."/>
            <person name="Bluhm B."/>
            <person name="Cannon C."/>
            <person name="Castanera R."/>
            <person name="Culley D."/>
            <person name="Daum C."/>
            <person name="Ezra D."/>
            <person name="Gonzalez J."/>
            <person name="Henrissat B."/>
            <person name="Kuo A."/>
            <person name="Liang C."/>
            <person name="Lipzen A."/>
            <person name="Lutzoni F."/>
            <person name="Magnuson J."/>
            <person name="Mondo S."/>
            <person name="Nolan M."/>
            <person name="Ohm R."/>
            <person name="Pangilinan J."/>
            <person name="Park H.-J."/>
            <person name="Ramirez L."/>
            <person name="Alfaro M."/>
            <person name="Sun H."/>
            <person name="Tritt A."/>
            <person name="Yoshinaga Y."/>
            <person name="Zwiers L.-H."/>
            <person name="Turgeon B."/>
            <person name="Goodwin S."/>
            <person name="Spatafora J."/>
            <person name="Crous P."/>
            <person name="Grigoriev I."/>
        </authorList>
    </citation>
    <scope>NUCLEOTIDE SEQUENCE</scope>
    <source>
        <strain evidence="3">ATCC 16933</strain>
    </source>
</reference>
<dbReference type="OrthoDB" id="5419752at2759"/>
<accession>A0A6A6NPN8</accession>
<sequence length="159" mass="16840">MVNLPTSQEWLEQSSQLLQARPTTTRITTKYTIPNPTAKSKSKKQRRPPVTAAASSDPSYSAAALPPLRALLTLKTYDPDSGACIKYQTDKAAEVGRLVASLGRLGRSMAAMPAIEDAPVSDAPQAEEIPPSKAEPIEGKQQAQGGGGGASKRKKKGKK</sequence>
<evidence type="ECO:0000256" key="1">
    <source>
        <dbReference type="SAM" id="MobiDB-lite"/>
    </source>
</evidence>
<dbReference type="GO" id="GO:0005786">
    <property type="term" value="C:signal recognition particle, endoplasmic reticulum targeting"/>
    <property type="evidence" value="ECO:0007669"/>
    <property type="project" value="TreeGrafter"/>
</dbReference>
<feature type="region of interest" description="Disordered" evidence="1">
    <location>
        <begin position="1"/>
        <end position="61"/>
    </location>
</feature>
<proteinExistence type="predicted"/>
<dbReference type="PANTHER" id="PTHR12834">
    <property type="entry name" value="SIGNAL RECOGNITION PARTICLE 9 KDA PROTEIN"/>
    <property type="match status" value="1"/>
</dbReference>
<dbReference type="Proteomes" id="UP000799766">
    <property type="component" value="Unassembled WGS sequence"/>
</dbReference>
<dbReference type="PANTHER" id="PTHR12834:SF12">
    <property type="entry name" value="SIGNAL RECOGNITION PARTICLE 9 KDA PROTEIN"/>
    <property type="match status" value="1"/>
</dbReference>
<feature type="compositionally biased region" description="Low complexity" evidence="1">
    <location>
        <begin position="7"/>
        <end position="34"/>
    </location>
</feature>
<name>A0A6A6NPN8_9PEZI</name>
<feature type="domain" description="SRP9" evidence="2">
    <location>
        <begin position="5"/>
        <end position="109"/>
    </location>
</feature>
<dbReference type="Pfam" id="PF05486">
    <property type="entry name" value="SRP9-21"/>
    <property type="match status" value="1"/>
</dbReference>
<dbReference type="InterPro" id="IPR039914">
    <property type="entry name" value="SRP9-like"/>
</dbReference>
<dbReference type="InterPro" id="IPR039432">
    <property type="entry name" value="SRP9_dom"/>
</dbReference>
<evidence type="ECO:0000259" key="2">
    <source>
        <dbReference type="Pfam" id="PF05486"/>
    </source>
</evidence>
<gene>
    <name evidence="3" type="ORF">BDY21DRAFT_417172</name>
</gene>
<feature type="region of interest" description="Disordered" evidence="1">
    <location>
        <begin position="113"/>
        <end position="159"/>
    </location>
</feature>
<keyword evidence="4" id="KW-1185">Reference proteome</keyword>
<feature type="compositionally biased region" description="Low complexity" evidence="1">
    <location>
        <begin position="52"/>
        <end position="61"/>
    </location>
</feature>
<organism evidence="3 4">
    <name type="scientific">Lineolata rhizophorae</name>
    <dbReference type="NCBI Taxonomy" id="578093"/>
    <lineage>
        <taxon>Eukaryota</taxon>
        <taxon>Fungi</taxon>
        <taxon>Dikarya</taxon>
        <taxon>Ascomycota</taxon>
        <taxon>Pezizomycotina</taxon>
        <taxon>Dothideomycetes</taxon>
        <taxon>Dothideomycetes incertae sedis</taxon>
        <taxon>Lineolatales</taxon>
        <taxon>Lineolataceae</taxon>
        <taxon>Lineolata</taxon>
    </lineage>
</organism>
<protein>
    <submittedName>
        <fullName evidence="3">Signal recognition particle 9 kDa protein-domain-containing protein</fullName>
    </submittedName>
</protein>
<dbReference type="AlphaFoldDB" id="A0A6A6NPN8"/>
<dbReference type="GO" id="GO:0006614">
    <property type="term" value="P:SRP-dependent cotranslational protein targeting to membrane"/>
    <property type="evidence" value="ECO:0007669"/>
    <property type="project" value="InterPro"/>
</dbReference>